<dbReference type="InterPro" id="IPR011990">
    <property type="entry name" value="TPR-like_helical_dom_sf"/>
</dbReference>
<dbReference type="InterPro" id="IPR003594">
    <property type="entry name" value="HATPase_dom"/>
</dbReference>
<dbReference type="Pfam" id="PF07568">
    <property type="entry name" value="HisKA_2"/>
    <property type="match status" value="1"/>
</dbReference>
<keyword evidence="7" id="KW-0067">ATP-binding</keyword>
<evidence type="ECO:0000256" key="1">
    <source>
        <dbReference type="ARBA" id="ARBA00000085"/>
    </source>
</evidence>
<reference evidence="11 12" key="1">
    <citation type="submission" date="2020-09" db="EMBL/GenBank/DDBJ databases">
        <title>Novel species of Mucilaginibacter isolated from a glacier on the Tibetan Plateau.</title>
        <authorList>
            <person name="Liu Q."/>
            <person name="Xin Y.-H."/>
        </authorList>
    </citation>
    <scope>NUCLEOTIDE SEQUENCE [LARGE SCALE GENOMIC DNA]</scope>
    <source>
        <strain evidence="11 12">CGMCC 1.13878</strain>
    </source>
</reference>
<dbReference type="InterPro" id="IPR011495">
    <property type="entry name" value="Sig_transdc_His_kin_sub2_dim/P"/>
</dbReference>
<dbReference type="GO" id="GO:0016301">
    <property type="term" value="F:kinase activity"/>
    <property type="evidence" value="ECO:0007669"/>
    <property type="project" value="UniProtKB-KW"/>
</dbReference>
<evidence type="ECO:0000256" key="8">
    <source>
        <dbReference type="SAM" id="Phobius"/>
    </source>
</evidence>
<evidence type="ECO:0000256" key="2">
    <source>
        <dbReference type="ARBA" id="ARBA00012438"/>
    </source>
</evidence>
<evidence type="ECO:0000256" key="7">
    <source>
        <dbReference type="ARBA" id="ARBA00022840"/>
    </source>
</evidence>
<dbReference type="Gene3D" id="3.30.565.10">
    <property type="entry name" value="Histidine kinase-like ATPase, C-terminal domain"/>
    <property type="match status" value="1"/>
</dbReference>
<comment type="caution">
    <text evidence="11">The sequence shown here is derived from an EMBL/GenBank/DDBJ whole genome shotgun (WGS) entry which is preliminary data.</text>
</comment>
<dbReference type="EMBL" id="JACWMW010000002">
    <property type="protein sequence ID" value="MBD1385914.1"/>
    <property type="molecule type" value="Genomic_DNA"/>
</dbReference>
<dbReference type="Proteomes" id="UP000618754">
    <property type="component" value="Unassembled WGS sequence"/>
</dbReference>
<dbReference type="EC" id="2.7.13.3" evidence="2"/>
<evidence type="ECO:0000256" key="3">
    <source>
        <dbReference type="ARBA" id="ARBA00022553"/>
    </source>
</evidence>
<protein>
    <recommendedName>
        <fullName evidence="2">histidine kinase</fullName>
        <ecNumber evidence="2">2.7.13.3</ecNumber>
    </recommendedName>
</protein>
<organism evidence="11 12">
    <name type="scientific">Mucilaginibacter rigui</name>
    <dbReference type="NCBI Taxonomy" id="534635"/>
    <lineage>
        <taxon>Bacteria</taxon>
        <taxon>Pseudomonadati</taxon>
        <taxon>Bacteroidota</taxon>
        <taxon>Sphingobacteriia</taxon>
        <taxon>Sphingobacteriales</taxon>
        <taxon>Sphingobacteriaceae</taxon>
        <taxon>Mucilaginibacter</taxon>
    </lineage>
</organism>
<feature type="transmembrane region" description="Helical" evidence="8">
    <location>
        <begin position="464"/>
        <end position="483"/>
    </location>
</feature>
<keyword evidence="8" id="KW-0812">Transmembrane</keyword>
<comment type="catalytic activity">
    <reaction evidence="1">
        <text>ATP + protein L-histidine = ADP + protein N-phospho-L-histidine.</text>
        <dbReference type="EC" id="2.7.13.3"/>
    </reaction>
</comment>
<feature type="domain" description="Histidine kinase/HSP90-like ATPase" evidence="10">
    <location>
        <begin position="622"/>
        <end position="701"/>
    </location>
</feature>
<name>A0ABR7X5R7_9SPHI</name>
<keyword evidence="8" id="KW-0472">Membrane</keyword>
<dbReference type="SUPFAM" id="SSF48452">
    <property type="entry name" value="TPR-like"/>
    <property type="match status" value="2"/>
</dbReference>
<keyword evidence="5" id="KW-0547">Nucleotide-binding</keyword>
<keyword evidence="12" id="KW-1185">Reference proteome</keyword>
<keyword evidence="6 11" id="KW-0418">Kinase</keyword>
<dbReference type="PANTHER" id="PTHR41523">
    <property type="entry name" value="TWO-COMPONENT SYSTEM SENSOR PROTEIN"/>
    <property type="match status" value="1"/>
</dbReference>
<dbReference type="Gene3D" id="1.25.40.10">
    <property type="entry name" value="Tetratricopeptide repeat domain"/>
    <property type="match status" value="2"/>
</dbReference>
<dbReference type="RefSeq" id="WP_191175764.1">
    <property type="nucleotide sequence ID" value="NZ_JACWMW010000002.1"/>
</dbReference>
<dbReference type="InterPro" id="IPR036890">
    <property type="entry name" value="HATPase_C_sf"/>
</dbReference>
<feature type="domain" description="Signal transduction histidine kinase subgroup 2 dimerisation and phosphoacceptor" evidence="9">
    <location>
        <begin position="530"/>
        <end position="604"/>
    </location>
</feature>
<evidence type="ECO:0000256" key="5">
    <source>
        <dbReference type="ARBA" id="ARBA00022741"/>
    </source>
</evidence>
<proteinExistence type="predicted"/>
<evidence type="ECO:0000313" key="11">
    <source>
        <dbReference type="EMBL" id="MBD1385914.1"/>
    </source>
</evidence>
<evidence type="ECO:0000256" key="4">
    <source>
        <dbReference type="ARBA" id="ARBA00022679"/>
    </source>
</evidence>
<sequence>MPTKGIVDTAMLDGLLATADKYRSNDLSTHWKEGLALAEKVILLTNTPGLKGFQNVAKFQQSWFLIKMGNIAEGTTIIKKLAEQYHKENKPLDEAVAWGNLGDYLDDGLGGNTIERLACFSKAELIYQSRGRQKDAIIMLKNKADVYLVSGQIDTANKILLSVLDRYKAISFKNLHYTYDLLSAIARIRGDINKQVYYQLEGIKSMEAAKDFEYAIDFYGRIAHLYLKLNKNTLAEVYFKKSLAAKTSRYYDYHFANEVALYSQCLMNQNKNKEALQLLKTSKMKTPPSGFNRIQILSAYGRYYLNTGQAYTGLQYFKKAAQVADSSLDNKLIRYEGYFLFMTKTCQVFIDLKKFQLAERYLKKLTTGQNNLLDPVDIKNYEYERFVLDSASRNYQSALVHFQKQISIRDSLFNIDKTRKIDSMQYAFESRQKDIDLADKSKNIFALTAISDLQKVKIKQTKTIQTSIIFGTAVLLLVSLLLYRRYKIQVRSNRLLQKQRVEISSQNVSLQSLNTKQQALLTEKEWLVKEIHHRVKNNLQVVKSLLSSHTIYLKEQAAIDAVAESQHRIQAMSLIHQKLYNRGNITDVYMPEYVGDLVDYLTDSFETSKNVIIKLQIDKIRLDVASAVPVGLILNELITNAFKHAFPFKENDLLSIQLTQEKEVIILKIIDNGKGFPKNFNAEFNNSFGMTLIKGMAEDLEGSIQIEDKNGIHAKLVFVNSAFKQVTEPTA</sequence>
<evidence type="ECO:0000256" key="6">
    <source>
        <dbReference type="ARBA" id="ARBA00022777"/>
    </source>
</evidence>
<dbReference type="SUPFAM" id="SSF55874">
    <property type="entry name" value="ATPase domain of HSP90 chaperone/DNA topoisomerase II/histidine kinase"/>
    <property type="match status" value="1"/>
</dbReference>
<accession>A0ABR7X5R7</accession>
<evidence type="ECO:0000313" key="12">
    <source>
        <dbReference type="Proteomes" id="UP000618754"/>
    </source>
</evidence>
<evidence type="ECO:0000259" key="9">
    <source>
        <dbReference type="Pfam" id="PF07568"/>
    </source>
</evidence>
<keyword evidence="3" id="KW-0597">Phosphoprotein</keyword>
<keyword evidence="8" id="KW-1133">Transmembrane helix</keyword>
<dbReference type="PANTHER" id="PTHR41523:SF8">
    <property type="entry name" value="ETHYLENE RESPONSE SENSOR PROTEIN"/>
    <property type="match status" value="1"/>
</dbReference>
<keyword evidence="4" id="KW-0808">Transferase</keyword>
<evidence type="ECO:0000259" key="10">
    <source>
        <dbReference type="Pfam" id="PF13581"/>
    </source>
</evidence>
<gene>
    <name evidence="11" type="ORF">IDJ75_11535</name>
</gene>
<dbReference type="Pfam" id="PF13581">
    <property type="entry name" value="HATPase_c_2"/>
    <property type="match status" value="1"/>
</dbReference>
<dbReference type="Gene3D" id="3.30.450.20">
    <property type="entry name" value="PAS domain"/>
    <property type="match status" value="1"/>
</dbReference>